<name>A0A0F9TYK3_9ZZZZ</name>
<accession>A0A0F9TYK3</accession>
<proteinExistence type="predicted"/>
<sequence length="123" mass="13795">MYTKKVAAEHEAVEKQRIALVHEIMGTKPGEEVKIEPDTDEFKKYIVGLQEILLVESDLKPLDLDFEEVVNAVDKKDESLTIADLSALEPFFKCCPDDCDCDNVVPVEKDGFPEDCLADGSYK</sequence>
<protein>
    <submittedName>
        <fullName evidence="1">Uncharacterized protein</fullName>
    </submittedName>
</protein>
<dbReference type="AlphaFoldDB" id="A0A0F9TYK3"/>
<comment type="caution">
    <text evidence="1">The sequence shown here is derived from an EMBL/GenBank/DDBJ whole genome shotgun (WGS) entry which is preliminary data.</text>
</comment>
<dbReference type="EMBL" id="LAZR01001328">
    <property type="protein sequence ID" value="KKN46478.1"/>
    <property type="molecule type" value="Genomic_DNA"/>
</dbReference>
<reference evidence="1" key="1">
    <citation type="journal article" date="2015" name="Nature">
        <title>Complex archaea that bridge the gap between prokaryotes and eukaryotes.</title>
        <authorList>
            <person name="Spang A."/>
            <person name="Saw J.H."/>
            <person name="Jorgensen S.L."/>
            <person name="Zaremba-Niedzwiedzka K."/>
            <person name="Martijn J."/>
            <person name="Lind A.E."/>
            <person name="van Eijk R."/>
            <person name="Schleper C."/>
            <person name="Guy L."/>
            <person name="Ettema T.J."/>
        </authorList>
    </citation>
    <scope>NUCLEOTIDE SEQUENCE</scope>
</reference>
<evidence type="ECO:0000313" key="1">
    <source>
        <dbReference type="EMBL" id="KKN46478.1"/>
    </source>
</evidence>
<gene>
    <name evidence="1" type="ORF">LCGC14_0672480</name>
</gene>
<organism evidence="1">
    <name type="scientific">marine sediment metagenome</name>
    <dbReference type="NCBI Taxonomy" id="412755"/>
    <lineage>
        <taxon>unclassified sequences</taxon>
        <taxon>metagenomes</taxon>
        <taxon>ecological metagenomes</taxon>
    </lineage>
</organism>